<dbReference type="PROSITE" id="PS50011">
    <property type="entry name" value="PROTEIN_KINASE_DOM"/>
    <property type="match status" value="1"/>
</dbReference>
<evidence type="ECO:0000256" key="7">
    <source>
        <dbReference type="ARBA" id="ARBA00023136"/>
    </source>
</evidence>
<keyword evidence="16" id="KW-1185">Reference proteome</keyword>
<dbReference type="InterPro" id="IPR011009">
    <property type="entry name" value="Kinase-like_dom_sf"/>
</dbReference>
<dbReference type="OrthoDB" id="25766at2759"/>
<reference evidence="15 16" key="1">
    <citation type="journal article" date="2018" name="Genome Biol. Evol.">
        <title>Multiple Roots of Fruiting Body Formation in Amoebozoa.</title>
        <authorList>
            <person name="Hillmann F."/>
            <person name="Forbes G."/>
            <person name="Novohradska S."/>
            <person name="Ferling I."/>
            <person name="Riege K."/>
            <person name="Groth M."/>
            <person name="Westermann M."/>
            <person name="Marz M."/>
            <person name="Spaller T."/>
            <person name="Winckler T."/>
            <person name="Schaap P."/>
            <person name="Glockner G."/>
        </authorList>
    </citation>
    <scope>NUCLEOTIDE SEQUENCE [LARGE SCALE GENOMIC DNA]</scope>
    <source>
        <strain evidence="15 16">Jena</strain>
    </source>
</reference>
<evidence type="ECO:0000256" key="1">
    <source>
        <dbReference type="ARBA" id="ARBA00004167"/>
    </source>
</evidence>
<dbReference type="Pfam" id="PF07714">
    <property type="entry name" value="PK_Tyr_Ser-Thr"/>
    <property type="match status" value="1"/>
</dbReference>
<dbReference type="Proteomes" id="UP000241769">
    <property type="component" value="Unassembled WGS sequence"/>
</dbReference>
<evidence type="ECO:0000256" key="8">
    <source>
        <dbReference type="ARBA" id="ARBA00023137"/>
    </source>
</evidence>
<keyword evidence="8" id="KW-0829">Tyrosine-protein kinase</keyword>
<dbReference type="GO" id="GO:0005524">
    <property type="term" value="F:ATP binding"/>
    <property type="evidence" value="ECO:0007669"/>
    <property type="project" value="UniProtKB-UniRule"/>
</dbReference>
<accession>A0A2P6NP07</accession>
<evidence type="ECO:0000256" key="9">
    <source>
        <dbReference type="ARBA" id="ARBA00051243"/>
    </source>
</evidence>
<protein>
    <submittedName>
        <fullName evidence="15">Tyrosine-protein kinase isoform SRK4-like</fullName>
    </submittedName>
</protein>
<dbReference type="GO" id="GO:0048468">
    <property type="term" value="P:cell development"/>
    <property type="evidence" value="ECO:0007669"/>
    <property type="project" value="UniProtKB-ARBA"/>
</dbReference>
<dbReference type="PROSITE" id="PS00107">
    <property type="entry name" value="PROTEIN_KINASE_ATP"/>
    <property type="match status" value="1"/>
</dbReference>
<feature type="compositionally biased region" description="Basic and acidic residues" evidence="11">
    <location>
        <begin position="1458"/>
        <end position="1472"/>
    </location>
</feature>
<dbReference type="InterPro" id="IPR001245">
    <property type="entry name" value="Ser-Thr/Tyr_kinase_cat_dom"/>
</dbReference>
<dbReference type="PANTHER" id="PTHR24416">
    <property type="entry name" value="TYROSINE-PROTEIN KINASE RECEPTOR"/>
    <property type="match status" value="1"/>
</dbReference>
<feature type="transmembrane region" description="Helical" evidence="12">
    <location>
        <begin position="975"/>
        <end position="1000"/>
    </location>
</feature>
<dbReference type="SUPFAM" id="SSF56112">
    <property type="entry name" value="Protein kinase-like (PK-like)"/>
    <property type="match status" value="1"/>
</dbReference>
<evidence type="ECO:0000256" key="13">
    <source>
        <dbReference type="SAM" id="SignalP"/>
    </source>
</evidence>
<dbReference type="Gene3D" id="1.10.510.10">
    <property type="entry name" value="Transferase(Phosphotransferase) domain 1"/>
    <property type="match status" value="1"/>
</dbReference>
<comment type="subcellular location">
    <subcellularLocation>
        <location evidence="2">Endomembrane system</location>
    </subcellularLocation>
    <subcellularLocation>
        <location evidence="1">Membrane</location>
        <topology evidence="1">Single-pass membrane protein</topology>
    </subcellularLocation>
</comment>
<evidence type="ECO:0000313" key="16">
    <source>
        <dbReference type="Proteomes" id="UP000241769"/>
    </source>
</evidence>
<evidence type="ECO:0000256" key="6">
    <source>
        <dbReference type="ARBA" id="ARBA00022840"/>
    </source>
</evidence>
<evidence type="ECO:0000313" key="15">
    <source>
        <dbReference type="EMBL" id="PRP85691.1"/>
    </source>
</evidence>
<dbReference type="GO" id="GO:0007169">
    <property type="term" value="P:cell surface receptor protein tyrosine kinase signaling pathway"/>
    <property type="evidence" value="ECO:0007669"/>
    <property type="project" value="TreeGrafter"/>
</dbReference>
<dbReference type="STRING" id="1890364.A0A2P6NP07"/>
<evidence type="ECO:0000256" key="11">
    <source>
        <dbReference type="SAM" id="MobiDB-lite"/>
    </source>
</evidence>
<dbReference type="InterPro" id="IPR020635">
    <property type="entry name" value="Tyr_kinase_cat_dom"/>
</dbReference>
<feature type="chain" id="PRO_5015122726" evidence="13">
    <location>
        <begin position="23"/>
        <end position="1472"/>
    </location>
</feature>
<evidence type="ECO:0000256" key="3">
    <source>
        <dbReference type="ARBA" id="ARBA00022679"/>
    </source>
</evidence>
<dbReference type="CDD" id="cd00192">
    <property type="entry name" value="PTKc"/>
    <property type="match status" value="1"/>
</dbReference>
<keyword evidence="3" id="KW-0808">Transferase</keyword>
<dbReference type="PANTHER" id="PTHR24416:SF611">
    <property type="entry name" value="TYROSINE-PROTEIN KINASE TRANSMEMBRANE RECEPTOR ROR"/>
    <property type="match status" value="1"/>
</dbReference>
<dbReference type="InterPro" id="IPR000719">
    <property type="entry name" value="Prot_kinase_dom"/>
</dbReference>
<dbReference type="GO" id="GO:0043235">
    <property type="term" value="C:receptor complex"/>
    <property type="evidence" value="ECO:0007669"/>
    <property type="project" value="TreeGrafter"/>
</dbReference>
<dbReference type="GO" id="GO:0050793">
    <property type="term" value="P:regulation of developmental process"/>
    <property type="evidence" value="ECO:0007669"/>
    <property type="project" value="UniProtKB-ARBA"/>
</dbReference>
<dbReference type="SMART" id="SM00219">
    <property type="entry name" value="TyrKc"/>
    <property type="match status" value="1"/>
</dbReference>
<comment type="catalytic activity">
    <reaction evidence="9">
        <text>L-tyrosyl-[protein] + ATP = O-phospho-L-tyrosyl-[protein] + ADP + H(+)</text>
        <dbReference type="Rhea" id="RHEA:10596"/>
        <dbReference type="Rhea" id="RHEA-COMP:10136"/>
        <dbReference type="Rhea" id="RHEA-COMP:20101"/>
        <dbReference type="ChEBI" id="CHEBI:15378"/>
        <dbReference type="ChEBI" id="CHEBI:30616"/>
        <dbReference type="ChEBI" id="CHEBI:46858"/>
        <dbReference type="ChEBI" id="CHEBI:61978"/>
        <dbReference type="ChEBI" id="CHEBI:456216"/>
        <dbReference type="EC" id="2.7.10.1"/>
    </reaction>
</comment>
<keyword evidence="13" id="KW-0732">Signal</keyword>
<dbReference type="InterPro" id="IPR008266">
    <property type="entry name" value="Tyr_kinase_AS"/>
</dbReference>
<evidence type="ECO:0000256" key="2">
    <source>
        <dbReference type="ARBA" id="ARBA00004308"/>
    </source>
</evidence>
<organism evidence="15 16">
    <name type="scientific">Planoprotostelium fungivorum</name>
    <dbReference type="NCBI Taxonomy" id="1890364"/>
    <lineage>
        <taxon>Eukaryota</taxon>
        <taxon>Amoebozoa</taxon>
        <taxon>Evosea</taxon>
        <taxon>Variosea</taxon>
        <taxon>Cavosteliida</taxon>
        <taxon>Cavosteliaceae</taxon>
        <taxon>Planoprotostelium</taxon>
    </lineage>
</organism>
<dbReference type="InterPro" id="IPR017441">
    <property type="entry name" value="Protein_kinase_ATP_BS"/>
</dbReference>
<comment type="caution">
    <text evidence="15">The sequence shown here is derived from an EMBL/GenBank/DDBJ whole genome shotgun (WGS) entry which is preliminary data.</text>
</comment>
<keyword evidence="5 15" id="KW-0418">Kinase</keyword>
<keyword evidence="12" id="KW-1133">Transmembrane helix</keyword>
<feature type="region of interest" description="Disordered" evidence="11">
    <location>
        <begin position="1383"/>
        <end position="1472"/>
    </location>
</feature>
<keyword evidence="6 10" id="KW-0067">ATP-binding</keyword>
<sequence length="1472" mass="162868">MLLLSSLRGALLLFCLISLSVGEPYYWQYEGTLYRISSLGANDTSFWNYLTQNFTLSNEGIMLDLKGPTTYWTKSLNTLSFVADDSIATSDGVYIIKNGTLNYNGTSLGNLVLPGLKNYTRLWNVKDGVLLVTWTQGNGTESYRFYHSQNAWTQLHPFPSSPTGVISISDANGTAWALVNSNGTTTLFSFDGLFWQTIISNHVNFTQGWADNYGNIWALNSSSQAVLMSGPGQMVQNNFVTSPAVPSCVNSSLLSLDTSFIYDPTGPITVNSTSLGVGSPYSINITRASGFPGTVIPGNIFTTRSNNAIVYTGPQSIQTINGSFVYSYKNFTCTGANSADVTFVQSVTPLAGVNGPTIQIVNPRARFSFGSILTVSLNHIFSTNPDHIYNDGGVTTLTTLRTTPGTYTVISNNITYGISVVNETETPYQLSFDAYPTHPVDITTDILYLSADVLLNTEDACYSDDSYCQFTWSSLQIEENILEGASLTDLHDDILVIADPFSELTHLNTFEFKLTVQVYYYNNSDAPISTLTGAYVFQASHNSPITFSADGSAEGSMRVDNTKGVQFEFGYVPHGLEGQNIFITSHGSSPVSNYILPSGDFTLYSYVQYSDGSSSVATLERISIQQSTSVGEALNKSRSYIANGQLDLGMQWLFVSISQAVSGDSYRDSLYSELLNLTRLIQFSSEDPIQLNYANNFFVMLNQYTTIYTEIDNSLLQALIEAAINGTESVDPKTGKIVFDILSNIVKLADPAKNSYIIQFFTALGPIYDPLNQIMLKVARDPKSESQGGTRYNSTTMSAYSNSFNLNELKSAKISNGFDSAEFTLPNVTFPYGNVTKAYAVMYTWKYNPFYAYLPGQINTPKTMLSNVVGLNFYDSNNAEIKIAPRTNNTFDTSALYTVKIPVNQTIIDAYNGGNMAFVCLYWNDSTQVMGNDGMVFVGLEPTLINGTVNCTTNHLTNFTVALFPVPTTTSSKNLGLYIGLPIAAAVLVGAVLGGSIFYVRRKSREYKRKKAEDEELMNRNNAASVFAPIKPDAIQILMRIGGGAFGDVYKGQYLGTTEVALKKLSGDATQNPELKAEFEQETAMLQLLLHPNVTQFLGIWISADNEQYMVSEFMSKGSLLSVLRDPNERPTLDDILVMCQGTVAGMNYLADRGIVHRDLAARNLLVKSEGRRYVVKVADFGMSRQTENQVHVDTDTKSKFPVKWSSPEILQDRKYTSKSDVWAFGIVMWEIFEYGKIPYPDMTNADASREVMNGYRLPCPRDCPPEIYAVMLSWSYRLTVYSWHHQAEDRPTFKELFRRLSELLLNRGTLDEHILAAQDIPIEEPAPDQLYNNNDNLYSLDDKARASAVISAQQIYNSNVADITLNARGKDSEDIYSYSDKSIQRASGPYSSPRPNMVQPPPQGSNDDIYSFSDDSVRASRVVESEDIYSYSDDAAKRSSTTVPGQTQPSNNNQRRPSHEEIYNSDHYAME</sequence>
<gene>
    <name evidence="15" type="ORF">PROFUN_06525</name>
</gene>
<feature type="signal peptide" evidence="13">
    <location>
        <begin position="1"/>
        <end position="22"/>
    </location>
</feature>
<evidence type="ECO:0000256" key="10">
    <source>
        <dbReference type="PROSITE-ProRule" id="PRU10141"/>
    </source>
</evidence>
<dbReference type="InParanoid" id="A0A2P6NP07"/>
<keyword evidence="12" id="KW-0812">Transmembrane</keyword>
<feature type="compositionally biased region" description="Polar residues" evidence="11">
    <location>
        <begin position="1383"/>
        <end position="1395"/>
    </location>
</feature>
<name>A0A2P6NP07_9EUKA</name>
<keyword evidence="4 10" id="KW-0547">Nucleotide-binding</keyword>
<evidence type="ECO:0000256" key="5">
    <source>
        <dbReference type="ARBA" id="ARBA00022777"/>
    </source>
</evidence>
<evidence type="ECO:0000256" key="12">
    <source>
        <dbReference type="SAM" id="Phobius"/>
    </source>
</evidence>
<feature type="compositionally biased region" description="Basic and acidic residues" evidence="11">
    <location>
        <begin position="1416"/>
        <end position="1425"/>
    </location>
</feature>
<dbReference type="PROSITE" id="PS00109">
    <property type="entry name" value="PROTEIN_KINASE_TYR"/>
    <property type="match status" value="1"/>
</dbReference>
<evidence type="ECO:0000259" key="14">
    <source>
        <dbReference type="PROSITE" id="PS50011"/>
    </source>
</evidence>
<keyword evidence="7 12" id="KW-0472">Membrane</keyword>
<dbReference type="EMBL" id="MDYQ01000041">
    <property type="protein sequence ID" value="PRP85691.1"/>
    <property type="molecule type" value="Genomic_DNA"/>
</dbReference>
<feature type="binding site" evidence="10">
    <location>
        <position position="1063"/>
    </location>
    <ligand>
        <name>ATP</name>
        <dbReference type="ChEBI" id="CHEBI:30616"/>
    </ligand>
</feature>
<feature type="domain" description="Protein kinase" evidence="14">
    <location>
        <begin position="1035"/>
        <end position="1305"/>
    </location>
</feature>
<dbReference type="GO" id="GO:0004714">
    <property type="term" value="F:transmembrane receptor protein tyrosine kinase activity"/>
    <property type="evidence" value="ECO:0007669"/>
    <property type="project" value="UniProtKB-EC"/>
</dbReference>
<dbReference type="InterPro" id="IPR050122">
    <property type="entry name" value="RTK"/>
</dbReference>
<feature type="compositionally biased region" description="Polar residues" evidence="11">
    <location>
        <begin position="1439"/>
        <end position="1456"/>
    </location>
</feature>
<proteinExistence type="predicted"/>
<dbReference type="GO" id="GO:0012505">
    <property type="term" value="C:endomembrane system"/>
    <property type="evidence" value="ECO:0007669"/>
    <property type="project" value="UniProtKB-SubCell"/>
</dbReference>
<dbReference type="FunFam" id="1.10.510.10:FF:001512">
    <property type="entry name" value="Receptor tyrosine-protein kinase erbB-2"/>
    <property type="match status" value="1"/>
</dbReference>
<evidence type="ECO:0000256" key="4">
    <source>
        <dbReference type="ARBA" id="ARBA00022741"/>
    </source>
</evidence>
<dbReference type="GO" id="GO:0005886">
    <property type="term" value="C:plasma membrane"/>
    <property type="evidence" value="ECO:0007669"/>
    <property type="project" value="TreeGrafter"/>
</dbReference>
<dbReference type="PRINTS" id="PR00109">
    <property type="entry name" value="TYRKINASE"/>
</dbReference>